<evidence type="ECO:0000256" key="1">
    <source>
        <dbReference type="SAM" id="MobiDB-lite"/>
    </source>
</evidence>
<evidence type="ECO:0000313" key="4">
    <source>
        <dbReference type="Proteomes" id="UP001304895"/>
    </source>
</evidence>
<feature type="region of interest" description="Disordered" evidence="1">
    <location>
        <begin position="644"/>
        <end position="686"/>
    </location>
</feature>
<keyword evidence="4" id="KW-1185">Reference proteome</keyword>
<dbReference type="Pfam" id="PF00069">
    <property type="entry name" value="Pkinase"/>
    <property type="match status" value="1"/>
</dbReference>
<dbReference type="SMART" id="SM00220">
    <property type="entry name" value="S_TKc"/>
    <property type="match status" value="1"/>
</dbReference>
<evidence type="ECO:0000259" key="2">
    <source>
        <dbReference type="PROSITE" id="PS50011"/>
    </source>
</evidence>
<dbReference type="GO" id="GO:0004672">
    <property type="term" value="F:protein kinase activity"/>
    <property type="evidence" value="ECO:0007669"/>
    <property type="project" value="InterPro"/>
</dbReference>
<gene>
    <name evidence="3" type="ORF">BT67DRAFT_388045</name>
</gene>
<feature type="compositionally biased region" description="Low complexity" evidence="1">
    <location>
        <begin position="518"/>
        <end position="527"/>
    </location>
</feature>
<dbReference type="GO" id="GO:0005524">
    <property type="term" value="F:ATP binding"/>
    <property type="evidence" value="ECO:0007669"/>
    <property type="project" value="InterPro"/>
</dbReference>
<dbReference type="Gene3D" id="1.10.510.10">
    <property type="entry name" value="Transferase(Phosphotransferase) domain 1"/>
    <property type="match status" value="1"/>
</dbReference>
<feature type="compositionally biased region" description="Low complexity" evidence="1">
    <location>
        <begin position="574"/>
        <end position="593"/>
    </location>
</feature>
<dbReference type="EMBL" id="MU853424">
    <property type="protein sequence ID" value="KAK4131479.1"/>
    <property type="molecule type" value="Genomic_DNA"/>
</dbReference>
<dbReference type="InterPro" id="IPR000719">
    <property type="entry name" value="Prot_kinase_dom"/>
</dbReference>
<dbReference type="PANTHER" id="PTHR24347">
    <property type="entry name" value="SERINE/THREONINE-PROTEIN KINASE"/>
    <property type="match status" value="1"/>
</dbReference>
<organism evidence="3 4">
    <name type="scientific">Trichocladium antarcticum</name>
    <dbReference type="NCBI Taxonomy" id="1450529"/>
    <lineage>
        <taxon>Eukaryota</taxon>
        <taxon>Fungi</taxon>
        <taxon>Dikarya</taxon>
        <taxon>Ascomycota</taxon>
        <taxon>Pezizomycotina</taxon>
        <taxon>Sordariomycetes</taxon>
        <taxon>Sordariomycetidae</taxon>
        <taxon>Sordariales</taxon>
        <taxon>Chaetomiaceae</taxon>
        <taxon>Trichocladium</taxon>
    </lineage>
</organism>
<dbReference type="InterPro" id="IPR008984">
    <property type="entry name" value="SMAD_FHA_dom_sf"/>
</dbReference>
<dbReference type="SUPFAM" id="SSF56112">
    <property type="entry name" value="Protein kinase-like (PK-like)"/>
    <property type="match status" value="1"/>
</dbReference>
<reference evidence="3" key="2">
    <citation type="submission" date="2023-05" db="EMBL/GenBank/DDBJ databases">
        <authorList>
            <consortium name="Lawrence Berkeley National Laboratory"/>
            <person name="Steindorff A."/>
            <person name="Hensen N."/>
            <person name="Bonometti L."/>
            <person name="Westerberg I."/>
            <person name="Brannstrom I.O."/>
            <person name="Guillou S."/>
            <person name="Cros-Aarteil S."/>
            <person name="Calhoun S."/>
            <person name="Haridas S."/>
            <person name="Kuo A."/>
            <person name="Mondo S."/>
            <person name="Pangilinan J."/>
            <person name="Riley R."/>
            <person name="Labutti K."/>
            <person name="Andreopoulos B."/>
            <person name="Lipzen A."/>
            <person name="Chen C."/>
            <person name="Yanf M."/>
            <person name="Daum C."/>
            <person name="Ng V."/>
            <person name="Clum A."/>
            <person name="Ohm R."/>
            <person name="Martin F."/>
            <person name="Silar P."/>
            <person name="Natvig D."/>
            <person name="Lalanne C."/>
            <person name="Gautier V."/>
            <person name="Ament-Velasquez S.L."/>
            <person name="Kruys A."/>
            <person name="Hutchinson M.I."/>
            <person name="Powell A.J."/>
            <person name="Barry K."/>
            <person name="Miller A.N."/>
            <person name="Grigoriev I.V."/>
            <person name="Debuchy R."/>
            <person name="Gladieux P."/>
            <person name="Thoren M.H."/>
            <person name="Johannesson H."/>
        </authorList>
    </citation>
    <scope>NUCLEOTIDE SEQUENCE</scope>
    <source>
        <strain evidence="3">CBS 123565</strain>
    </source>
</reference>
<proteinExistence type="predicted"/>
<dbReference type="PROSITE" id="PS50011">
    <property type="entry name" value="PROTEIN_KINASE_DOM"/>
    <property type="match status" value="1"/>
</dbReference>
<name>A0AAN6UEV4_9PEZI</name>
<reference evidence="3" key="1">
    <citation type="journal article" date="2023" name="Mol. Phylogenet. Evol.">
        <title>Genome-scale phylogeny and comparative genomics of the fungal order Sordariales.</title>
        <authorList>
            <person name="Hensen N."/>
            <person name="Bonometti L."/>
            <person name="Westerberg I."/>
            <person name="Brannstrom I.O."/>
            <person name="Guillou S."/>
            <person name="Cros-Aarteil S."/>
            <person name="Calhoun S."/>
            <person name="Haridas S."/>
            <person name="Kuo A."/>
            <person name="Mondo S."/>
            <person name="Pangilinan J."/>
            <person name="Riley R."/>
            <person name="LaButti K."/>
            <person name="Andreopoulos B."/>
            <person name="Lipzen A."/>
            <person name="Chen C."/>
            <person name="Yan M."/>
            <person name="Daum C."/>
            <person name="Ng V."/>
            <person name="Clum A."/>
            <person name="Steindorff A."/>
            <person name="Ohm R.A."/>
            <person name="Martin F."/>
            <person name="Silar P."/>
            <person name="Natvig D.O."/>
            <person name="Lalanne C."/>
            <person name="Gautier V."/>
            <person name="Ament-Velasquez S.L."/>
            <person name="Kruys A."/>
            <person name="Hutchinson M.I."/>
            <person name="Powell A.J."/>
            <person name="Barry K."/>
            <person name="Miller A.N."/>
            <person name="Grigoriev I.V."/>
            <person name="Debuchy R."/>
            <person name="Gladieux P."/>
            <person name="Hiltunen Thoren M."/>
            <person name="Johannesson H."/>
        </authorList>
    </citation>
    <scope>NUCLEOTIDE SEQUENCE</scope>
    <source>
        <strain evidence="3">CBS 123565</strain>
    </source>
</reference>
<feature type="compositionally biased region" description="Basic and acidic residues" evidence="1">
    <location>
        <begin position="597"/>
        <end position="609"/>
    </location>
</feature>
<evidence type="ECO:0000313" key="3">
    <source>
        <dbReference type="EMBL" id="KAK4131479.1"/>
    </source>
</evidence>
<keyword evidence="3" id="KW-0418">Kinase</keyword>
<feature type="compositionally biased region" description="Acidic residues" evidence="1">
    <location>
        <begin position="53"/>
        <end position="66"/>
    </location>
</feature>
<dbReference type="AlphaFoldDB" id="A0AAN6UEV4"/>
<dbReference type="PROSITE" id="PS00108">
    <property type="entry name" value="PROTEIN_KINASE_ST"/>
    <property type="match status" value="1"/>
</dbReference>
<dbReference type="Proteomes" id="UP001304895">
    <property type="component" value="Unassembled WGS sequence"/>
</dbReference>
<feature type="compositionally biased region" description="Polar residues" evidence="1">
    <location>
        <begin position="646"/>
        <end position="657"/>
    </location>
</feature>
<accession>A0AAN6UEV4</accession>
<dbReference type="InterPro" id="IPR008271">
    <property type="entry name" value="Ser/Thr_kinase_AS"/>
</dbReference>
<dbReference type="CDD" id="cd00060">
    <property type="entry name" value="FHA"/>
    <property type="match status" value="1"/>
</dbReference>
<comment type="caution">
    <text evidence="3">The sequence shown here is derived from an EMBL/GenBank/DDBJ whole genome shotgun (WGS) entry which is preliminary data.</text>
</comment>
<protein>
    <submittedName>
        <fullName evidence="3">Kinase-like protein</fullName>
    </submittedName>
</protein>
<feature type="region of interest" description="Disordered" evidence="1">
    <location>
        <begin position="514"/>
        <end position="614"/>
    </location>
</feature>
<dbReference type="SUPFAM" id="SSF49879">
    <property type="entry name" value="SMAD/FHA domain"/>
    <property type="match status" value="1"/>
</dbReference>
<sequence>MADPNLIACLYPVDDISGLPNAFRTINMPENVALRFDPLVVDRSRQSSQAPEGDGDADDDDDDDGNNDFGGNGGHESVEAGHPNNDYSPGLQLRFDHWRKNRVGFVFGTSPNCDIVLPKRESLASIAPRQCAITFDGHGRLVLRDLQDPKKNKGGTAVTYKSQGGQRRRNFSWTLGGHDFTRCNTPIVIELHRNLKFQIVVACHDNHLAQYRENVAHFATRVVNNVDDISLGGLGFQSLGSTATASGVQTPSTGAVLLNNGELGRGGQAVVIRIWDVSTGLDYASKEPLSHRAYRRLRDEIELLKQIQHDHIVRCIAEFSTTTPIPRLVLECLPLGSLKDQHEEEDISLGETFEVLRQGLSALGYLHERESPIAHRDIKPSNILVYSRVPLHIKLSDFGHSRESDDYLATQCGTALYTAPEIFKRKSYDASVDIWSLGVVIYQYARGLPGLDPRMGFDGAKWAKTIISALKAELGRPYCPLMNLLWRGMLVNSRESRYSARRCANEIRHLDVTQFRHSTPTPTPSSSQDYGTALYDPLDPEAVSRDKRDASPWHDAASGAERHDRSAAPPPESYPRSASAAAAPQTTSASHASRLPPSERRLAKRRQEQPETDADEAAYFVGRLSNPLHPLYVGSALAEGDLVSDWTDSTPRGSVATSGPPVQPTVAEPAAAGGSSSVLTDWYNEP</sequence>
<keyword evidence="3" id="KW-0808">Transferase</keyword>
<feature type="compositionally biased region" description="Basic and acidic residues" evidence="1">
    <location>
        <begin position="542"/>
        <end position="552"/>
    </location>
</feature>
<feature type="domain" description="Protein kinase" evidence="2">
    <location>
        <begin position="257"/>
        <end position="512"/>
    </location>
</feature>
<feature type="region of interest" description="Disordered" evidence="1">
    <location>
        <begin position="43"/>
        <end position="86"/>
    </location>
</feature>
<dbReference type="InterPro" id="IPR011009">
    <property type="entry name" value="Kinase-like_dom_sf"/>
</dbReference>